<reference evidence="5" key="1">
    <citation type="submission" date="2025-08" db="UniProtKB">
        <authorList>
            <consortium name="RefSeq"/>
        </authorList>
    </citation>
    <scope>IDENTIFICATION</scope>
    <source>
        <tissue evidence="5">Gonads</tissue>
    </source>
</reference>
<dbReference type="InterPro" id="IPR029151">
    <property type="entry name" value="Sensor-like_sf"/>
</dbReference>
<dbReference type="Gene3D" id="3.30.450.20">
    <property type="entry name" value="PAS domain"/>
    <property type="match status" value="3"/>
</dbReference>
<dbReference type="Pfam" id="PF13519">
    <property type="entry name" value="VWA_2"/>
    <property type="match status" value="1"/>
</dbReference>
<dbReference type="PANTHER" id="PTHR10166">
    <property type="entry name" value="VOLTAGE-DEPENDENT CALCIUM CHANNEL SUBUNIT ALPHA-2/DELTA-RELATED"/>
    <property type="match status" value="1"/>
</dbReference>
<dbReference type="GO" id="GO:0005891">
    <property type="term" value="C:voltage-gated calcium channel complex"/>
    <property type="evidence" value="ECO:0007669"/>
    <property type="project" value="TreeGrafter"/>
</dbReference>
<dbReference type="SUPFAM" id="SSF53300">
    <property type="entry name" value="vWA-like"/>
    <property type="match status" value="1"/>
</dbReference>
<dbReference type="CDD" id="cd18773">
    <property type="entry name" value="PDC1_HK_sensor"/>
    <property type="match status" value="1"/>
</dbReference>
<dbReference type="PANTHER" id="PTHR10166:SF66">
    <property type="entry name" value="VWFA AND CACHE DOMAIN-CONTAINING PROTEIN CG16868"/>
    <property type="match status" value="1"/>
</dbReference>
<evidence type="ECO:0000256" key="1">
    <source>
        <dbReference type="SAM" id="MobiDB-lite"/>
    </source>
</evidence>
<dbReference type="GO" id="GO:0005245">
    <property type="term" value="F:voltage-gated calcium channel activity"/>
    <property type="evidence" value="ECO:0007669"/>
    <property type="project" value="TreeGrafter"/>
</dbReference>
<dbReference type="SMART" id="SM00327">
    <property type="entry name" value="VWA"/>
    <property type="match status" value="1"/>
</dbReference>
<protein>
    <submittedName>
        <fullName evidence="5">VWFA and cache domain-containing protein 1-like</fullName>
    </submittedName>
</protein>
<dbReference type="SUPFAM" id="SSF103190">
    <property type="entry name" value="Sensory domain-like"/>
    <property type="match status" value="1"/>
</dbReference>
<evidence type="ECO:0000313" key="5">
    <source>
        <dbReference type="RefSeq" id="XP_013390170.1"/>
    </source>
</evidence>
<keyword evidence="2" id="KW-0812">Transmembrane</keyword>
<dbReference type="PROSITE" id="PS50234">
    <property type="entry name" value="VWFA"/>
    <property type="match status" value="1"/>
</dbReference>
<feature type="region of interest" description="Disordered" evidence="1">
    <location>
        <begin position="1123"/>
        <end position="1152"/>
    </location>
</feature>
<feature type="domain" description="VWFA" evidence="3">
    <location>
        <begin position="219"/>
        <end position="426"/>
    </location>
</feature>
<dbReference type="KEGG" id="lak:106158641"/>
<evidence type="ECO:0000256" key="2">
    <source>
        <dbReference type="SAM" id="Phobius"/>
    </source>
</evidence>
<dbReference type="Gene3D" id="3.40.50.410">
    <property type="entry name" value="von Willebrand factor, type A domain"/>
    <property type="match status" value="1"/>
</dbReference>
<sequence>MYIYNTKKSMSGGIFHILTITILATLTVSSGATLIDGQILGQVLKEIANDALGVEEMQAEYDKVSYREDSIDGPGNIRELANSLRTKFQGPISALTKIKDAIEDDYASFSSVRSMTQCCQVVEATYDKRFSQEVNFDKACVTVAGQSSVNKKFPTARVVEVMKENIRINPNLKWQYFGGEDGILLNYPAVKPTGVPDCDSYDPRFRPFYVSAATPVPKDIVVVIDTSGSMTTYHNSKTLLQIAKDAARTVVETLSANDRIGLVSFSSAAYTPVLSESTCYTTSLAAATPQNAKNLKKYIDSLRAVGATNYQAAMEKAFSLFNSSENSFKGEKRNKVILFLTDGKRTQGGNPLETIRDQNAILGNQVLILTFGLGQSLEESSLTELRNMAAQTLSSQSYGEITAGTFTHVTDPNRLRSAMASYYDIFSSTGSPIIDPQFSVPYIDLFGTGLITSICLPAYHSGRLIGVACSDVAMSELLSEATYFDKGELSYAFVINGYGRTYSHPLLPRPYDVTDDPIFVDIHHLERAPAAKAVISSMIRGEEDNSSFVSTRTQARGDVFREGVSITNVMSHYFWAPIPGSNISVCLVIGEGDKISVPSPQTATLAMFNYHRYDLEPPSSPCKHFSRYASKDSSAVMLTPGAFRQPYHYLNTEETATNVTQYERYLTGQSSQNPGLKTSILDSVVITYKAEEIWKRKPADFVVYRSIGTMDGLMRLLPGLQLTKNYDHTRRAWFKRTLTYKDTNVVSPPYLDVWGSGYVITLSHTLYEGKAGGVHTLDDKVTAVILTDFTITYFYQVIQDRYANCRDAGYSCLVMDSSGFIVMHDDFVKATDTPDIENVHILKKEPVIGSNLITRGLLSKRSCLDFESIKEQYFWQVSLPNPNGLDLMQSSPSYEIQPINNSNIFLIIYRKNMSESISCSCPFSCVSPSKFECTPRQTCECPCHSKADSFNYCTNFTPYYTTCIHIKYECLVHSSDSAQTCASPAPDLTDIAKGEVEKVKDLDLCIPVNCSAKSSQDSCFLVAGCSWCSLGKEGETLESPFCASQSVCYFGKLGQSCSNDTCSDPECETQTSDENNAGAVAGGVIGAVILLILIITIFMLYKKGKICASKPITPHTVNSPSSNILAVSDTTSPPVNPSAPPSFGHVDVDPPPSYTEVYQQGFTYK</sequence>
<dbReference type="AlphaFoldDB" id="A0A1S3HVW0"/>
<dbReference type="InParanoid" id="A0A1S3HVW0"/>
<dbReference type="InterPro" id="IPR002035">
    <property type="entry name" value="VWF_A"/>
</dbReference>
<keyword evidence="2" id="KW-0472">Membrane</keyword>
<feature type="transmembrane region" description="Helical" evidence="2">
    <location>
        <begin position="1077"/>
        <end position="1101"/>
    </location>
</feature>
<organism evidence="4 5">
    <name type="scientific">Lingula anatina</name>
    <name type="common">Brachiopod</name>
    <name type="synonym">Lingula unguis</name>
    <dbReference type="NCBI Taxonomy" id="7574"/>
    <lineage>
        <taxon>Eukaryota</taxon>
        <taxon>Metazoa</taxon>
        <taxon>Spiralia</taxon>
        <taxon>Lophotrochozoa</taxon>
        <taxon>Brachiopoda</taxon>
        <taxon>Linguliformea</taxon>
        <taxon>Lingulata</taxon>
        <taxon>Lingulida</taxon>
        <taxon>Linguloidea</taxon>
        <taxon>Lingulidae</taxon>
        <taxon>Lingula</taxon>
    </lineage>
</organism>
<dbReference type="OrthoDB" id="6365798at2759"/>
<dbReference type="RefSeq" id="XP_013390170.1">
    <property type="nucleotide sequence ID" value="XM_013534716.1"/>
</dbReference>
<keyword evidence="2" id="KW-1133">Transmembrane helix</keyword>
<proteinExistence type="predicted"/>
<accession>A0A1S3HVW0</accession>
<keyword evidence="4" id="KW-1185">Reference proteome</keyword>
<name>A0A1S3HVW0_LINAN</name>
<dbReference type="InterPro" id="IPR051173">
    <property type="entry name" value="Ca_channel_alpha-2/delta"/>
</dbReference>
<evidence type="ECO:0000259" key="3">
    <source>
        <dbReference type="PROSITE" id="PS50234"/>
    </source>
</evidence>
<dbReference type="Proteomes" id="UP000085678">
    <property type="component" value="Unplaced"/>
</dbReference>
<evidence type="ECO:0000313" key="4">
    <source>
        <dbReference type="Proteomes" id="UP000085678"/>
    </source>
</evidence>
<dbReference type="InterPro" id="IPR036465">
    <property type="entry name" value="vWFA_dom_sf"/>
</dbReference>
<feature type="compositionally biased region" description="Polar residues" evidence="1">
    <location>
        <begin position="1123"/>
        <end position="1133"/>
    </location>
</feature>
<gene>
    <name evidence="5" type="primary">LOC106158641</name>
</gene>
<dbReference type="GeneID" id="106158641"/>